<dbReference type="InterPro" id="IPR011008">
    <property type="entry name" value="Dimeric_a/b-barrel"/>
</dbReference>
<dbReference type="PROSITE" id="PS51257">
    <property type="entry name" value="PROKAR_LIPOPROTEIN"/>
    <property type="match status" value="1"/>
</dbReference>
<reference evidence="4" key="1">
    <citation type="journal article" date="2019" name="Int. J. Syst. Evol. Microbiol.">
        <title>The Global Catalogue of Microorganisms (GCM) 10K type strain sequencing project: providing services to taxonomists for standard genome sequencing and annotation.</title>
        <authorList>
            <consortium name="The Broad Institute Genomics Platform"/>
            <consortium name="The Broad Institute Genome Sequencing Center for Infectious Disease"/>
            <person name="Wu L."/>
            <person name="Ma J."/>
        </authorList>
    </citation>
    <scope>NUCLEOTIDE SEQUENCE [LARGE SCALE GENOMIC DNA]</scope>
    <source>
        <strain evidence="4">JCM 3389</strain>
    </source>
</reference>
<dbReference type="PANTHER" id="PTHR33178">
    <property type="match status" value="1"/>
</dbReference>
<gene>
    <name evidence="3" type="ORF">ACFSJE_06050</name>
</gene>
<feature type="domain" description="Stress-response A/B barrel" evidence="2">
    <location>
        <begin position="45"/>
        <end position="139"/>
    </location>
</feature>
<evidence type="ECO:0000313" key="3">
    <source>
        <dbReference type="EMBL" id="MFD2099327.1"/>
    </source>
</evidence>
<dbReference type="RefSeq" id="WP_379830091.1">
    <property type="nucleotide sequence ID" value="NZ_JBHUHU010000002.1"/>
</dbReference>
<dbReference type="InterPro" id="IPR044662">
    <property type="entry name" value="HS1/DABB1-like"/>
</dbReference>
<dbReference type="Pfam" id="PF07876">
    <property type="entry name" value="Dabb"/>
    <property type="match status" value="1"/>
</dbReference>
<dbReference type="PROSITE" id="PS51502">
    <property type="entry name" value="S_R_A_B_BARREL"/>
    <property type="match status" value="1"/>
</dbReference>
<proteinExistence type="predicted"/>
<dbReference type="InterPro" id="IPR013097">
    <property type="entry name" value="Dabb"/>
</dbReference>
<dbReference type="Gene3D" id="3.30.70.100">
    <property type="match status" value="1"/>
</dbReference>
<comment type="caution">
    <text evidence="3">The sequence shown here is derived from an EMBL/GenBank/DDBJ whole genome shotgun (WGS) entry which is preliminary data.</text>
</comment>
<dbReference type="SUPFAM" id="SSF54909">
    <property type="entry name" value="Dimeric alpha+beta barrel"/>
    <property type="match status" value="1"/>
</dbReference>
<organism evidence="3 4">
    <name type="scientific">Flagellimonas iocasae</name>
    <dbReference type="NCBI Taxonomy" id="2055905"/>
    <lineage>
        <taxon>Bacteria</taxon>
        <taxon>Pseudomonadati</taxon>
        <taxon>Bacteroidota</taxon>
        <taxon>Flavobacteriia</taxon>
        <taxon>Flavobacteriales</taxon>
        <taxon>Flavobacteriaceae</taxon>
        <taxon>Flagellimonas</taxon>
    </lineage>
</organism>
<accession>A0ABW4XV63</accession>
<evidence type="ECO:0000256" key="1">
    <source>
        <dbReference type="ARBA" id="ARBA00011738"/>
    </source>
</evidence>
<dbReference type="Proteomes" id="UP001597342">
    <property type="component" value="Unassembled WGS sequence"/>
</dbReference>
<name>A0ABW4XV63_9FLAO</name>
<evidence type="ECO:0000313" key="4">
    <source>
        <dbReference type="Proteomes" id="UP001597342"/>
    </source>
</evidence>
<dbReference type="PANTHER" id="PTHR33178:SF10">
    <property type="entry name" value="STRESS-RESPONSE A_B BARREL DOMAIN-CONTAINING PROTEIN"/>
    <property type="match status" value="1"/>
</dbReference>
<evidence type="ECO:0000259" key="2">
    <source>
        <dbReference type="PROSITE" id="PS51502"/>
    </source>
</evidence>
<dbReference type="SMART" id="SM00886">
    <property type="entry name" value="Dabb"/>
    <property type="match status" value="1"/>
</dbReference>
<dbReference type="EMBL" id="JBHUHU010000002">
    <property type="protein sequence ID" value="MFD2099327.1"/>
    <property type="molecule type" value="Genomic_DNA"/>
</dbReference>
<sequence>MKNLAFAVLTVFLLSGCGNKTQEPTKEEPVEKTETVTTETTQPLLRHVVLFKFKDTSSEAEVEEVKEAFNALPSKISEIKGYEWGLNNSPENLNRGLTHCYFLTFTSEADRDAYLIHPDHKAFGEVAGPHIGDVLVVDYWAN</sequence>
<keyword evidence="4" id="KW-1185">Reference proteome</keyword>
<protein>
    <submittedName>
        <fullName evidence="3">Dabb family protein</fullName>
    </submittedName>
</protein>
<comment type="subunit">
    <text evidence="1">Homodimer.</text>
</comment>